<dbReference type="EC" id="2.-.-.-" evidence="6"/>
<dbReference type="AlphaFoldDB" id="A0A084IZY9"/>
<dbReference type="EMBL" id="CP020743">
    <property type="protein sequence ID" value="ARJ23259.1"/>
    <property type="molecule type" value="Genomic_DNA"/>
</dbReference>
<dbReference type="Pfam" id="PF00534">
    <property type="entry name" value="Glycos_transf_1"/>
    <property type="match status" value="1"/>
</dbReference>
<gene>
    <name evidence="6" type="primary">epsF</name>
    <name evidence="4" type="ORF">B7492_19630</name>
    <name evidence="6" type="ORF">BACI71_100172</name>
    <name evidence="5" type="ORF">FC701_16255</name>
</gene>
<dbReference type="EMBL" id="SZOD01000378">
    <property type="protein sequence ID" value="TKI83829.1"/>
    <property type="molecule type" value="Genomic_DNA"/>
</dbReference>
<comment type="similarity">
    <text evidence="1">Belongs to the glycosyltransferase group 1 family. Glycosyltransferase 4 subfamily.</text>
</comment>
<reference evidence="5 8" key="2">
    <citation type="journal article" date="2019" name="Environ. Microbiol.">
        <title>An active ?-lactamase is a part of an orchestrated cell wall stress resistance network of Bacillus subtilis and related rhizosphere species.</title>
        <authorList>
            <person name="Bucher T."/>
            <person name="Keren-Paz A."/>
            <person name="Hausser J."/>
            <person name="Olender T."/>
            <person name="Cytryn E."/>
            <person name="Kolodkin-Gal I."/>
        </authorList>
    </citation>
    <scope>NUCLEOTIDE SEQUENCE [LARGE SCALE GENOMIC DNA]</scope>
    <source>
        <strain evidence="5 8">I186</strain>
    </source>
</reference>
<evidence type="ECO:0000313" key="8">
    <source>
        <dbReference type="Proteomes" id="UP000305524"/>
    </source>
</evidence>
<dbReference type="EMBL" id="CABWMC010000002">
    <property type="protein sequence ID" value="VXB11341.1"/>
    <property type="molecule type" value="Genomic_DNA"/>
</dbReference>
<dbReference type="InterPro" id="IPR001296">
    <property type="entry name" value="Glyco_trans_1"/>
</dbReference>
<dbReference type="SUPFAM" id="SSF53756">
    <property type="entry name" value="UDP-Glycosyltransferase/glycogen phosphorylase"/>
    <property type="match status" value="1"/>
</dbReference>
<dbReference type="Pfam" id="PF13439">
    <property type="entry name" value="Glyco_transf_4"/>
    <property type="match status" value="1"/>
</dbReference>
<reference evidence="6 9" key="3">
    <citation type="submission" date="2019-10" db="EMBL/GenBank/DDBJ databases">
        <authorList>
            <person name="Karimi E."/>
        </authorList>
    </citation>
    <scope>NUCLEOTIDE SEQUENCE [LARGE SCALE GENOMIC DNA]</scope>
    <source>
        <strain evidence="6">Bacillus sp. 71</strain>
    </source>
</reference>
<accession>A0A1S9VHR7</accession>
<evidence type="ECO:0000313" key="6">
    <source>
        <dbReference type="EMBL" id="VXB11341.1"/>
    </source>
</evidence>
<feature type="domain" description="Glycosyltransferase subfamily 4-like N-terminal" evidence="3">
    <location>
        <begin position="25"/>
        <end position="188"/>
    </location>
</feature>
<evidence type="ECO:0000313" key="5">
    <source>
        <dbReference type="EMBL" id="TKI83829.1"/>
    </source>
</evidence>
<dbReference type="Proteomes" id="UP000437562">
    <property type="component" value="Unassembled WGS sequence"/>
</dbReference>
<accession>A0A653N3B2</accession>
<dbReference type="CDD" id="cd03812">
    <property type="entry name" value="GT4_CapH-like"/>
    <property type="match status" value="1"/>
</dbReference>
<name>A0A084IZY9_BACMY</name>
<accession>A0A084IZY9</accession>
<dbReference type="PANTHER" id="PTHR45947">
    <property type="entry name" value="SULFOQUINOVOSYL TRANSFERASE SQD2"/>
    <property type="match status" value="1"/>
</dbReference>
<protein>
    <submittedName>
        <fullName evidence="4">Glycosyl transferase family 1</fullName>
    </submittedName>
    <submittedName>
        <fullName evidence="5">Glycosyltransferase family 1 protein</fullName>
    </submittedName>
    <submittedName>
        <fullName evidence="6">Putative glycosyltransferase involved in matrix formation (Chain-length determination)</fullName>
        <ecNumber evidence="6">2.-.-.-</ecNumber>
    </submittedName>
</protein>
<dbReference type="GO" id="GO:0016757">
    <property type="term" value="F:glycosyltransferase activity"/>
    <property type="evidence" value="ECO:0007669"/>
    <property type="project" value="InterPro"/>
</dbReference>
<evidence type="ECO:0000313" key="9">
    <source>
        <dbReference type="Proteomes" id="UP000437562"/>
    </source>
</evidence>
<dbReference type="PANTHER" id="PTHR45947:SF3">
    <property type="entry name" value="SULFOQUINOVOSYL TRANSFERASE SQD2"/>
    <property type="match status" value="1"/>
</dbReference>
<evidence type="ECO:0000313" key="7">
    <source>
        <dbReference type="Proteomes" id="UP000192932"/>
    </source>
</evidence>
<feature type="domain" description="Glycosyl transferase family 1" evidence="2">
    <location>
        <begin position="202"/>
        <end position="317"/>
    </location>
</feature>
<proteinExistence type="inferred from homology"/>
<evidence type="ECO:0000259" key="3">
    <source>
        <dbReference type="Pfam" id="PF13439"/>
    </source>
</evidence>
<dbReference type="Proteomes" id="UP000192932">
    <property type="component" value="Chromosome"/>
</dbReference>
<dbReference type="Gene3D" id="3.40.50.2000">
    <property type="entry name" value="Glycogen Phosphorylase B"/>
    <property type="match status" value="2"/>
</dbReference>
<dbReference type="RefSeq" id="WP_002128602.1">
    <property type="nucleotide sequence ID" value="NZ_CP020743.1"/>
</dbReference>
<dbReference type="Proteomes" id="UP000305524">
    <property type="component" value="Unassembled WGS sequence"/>
</dbReference>
<keyword evidence="4" id="KW-0808">Transferase</keyword>
<dbReference type="InterPro" id="IPR050194">
    <property type="entry name" value="Glycosyltransferase_grp1"/>
</dbReference>
<dbReference type="InterPro" id="IPR028098">
    <property type="entry name" value="Glyco_trans_4-like_N"/>
</dbReference>
<evidence type="ECO:0000256" key="1">
    <source>
        <dbReference type="ARBA" id="ARBA00009481"/>
    </source>
</evidence>
<reference evidence="4 7" key="1">
    <citation type="submission" date="2017-04" db="EMBL/GenBank/DDBJ databases">
        <title>The Characteristic of a Fine Plant Growth-Promoting Rhizobacteria Bacillus mycoides Gnyt1 and its Whole Genome Sequencing Analysis.</title>
        <authorList>
            <person name="Li J.H."/>
            <person name="Yao T."/>
        </authorList>
    </citation>
    <scope>NUCLEOTIDE SEQUENCE [LARGE SCALE GENOMIC DNA]</scope>
    <source>
        <strain evidence="4 7">Gnyt1</strain>
    </source>
</reference>
<organism evidence="4 7">
    <name type="scientific">Bacillus mycoides</name>
    <dbReference type="NCBI Taxonomy" id="1405"/>
    <lineage>
        <taxon>Bacteria</taxon>
        <taxon>Bacillati</taxon>
        <taxon>Bacillota</taxon>
        <taxon>Bacilli</taxon>
        <taxon>Bacillales</taxon>
        <taxon>Bacillaceae</taxon>
        <taxon>Bacillus</taxon>
        <taxon>Bacillus cereus group</taxon>
    </lineage>
</organism>
<evidence type="ECO:0000259" key="2">
    <source>
        <dbReference type="Pfam" id="PF00534"/>
    </source>
</evidence>
<evidence type="ECO:0000313" key="4">
    <source>
        <dbReference type="EMBL" id="ARJ23259.1"/>
    </source>
</evidence>
<sequence>MGIDSKLRPKNKKKVLHIVSALNRGGAETLLMNIYRKIDKRQLQFDFVSHRNEKNDYEDEIMALGGRIYKVPSLGQIGPFSYVKELVKIMSDNQYEVVHAHTDYQGGFVAVAAKIAGIKKRICHSHSNNWPQDSGIKARVILKVLQSIIKYAGTNYCACSVEAARFLFGERMLHSERIELIKNGIDINQFTDIDAGSSVSVRRELNIPNATKLIGHIGSFSESKNHIFILKVLKQILKRDSNFVAILVGDGPLRISIELKAKQLGIFENIRFLGVRKDIPRLMKSFDVFIFPSLFEGFGIVTLEAQSAGVPCVVADTLPNNTDMGLGIMSFVDLDEEIEIWCKEIYKALLKERPDREFIINNISKLGFDINDNIYEWLSLYGIVRKEEIG</sequence>